<dbReference type="Gene3D" id="3.40.1230.10">
    <property type="entry name" value="MTH938-like"/>
    <property type="match status" value="1"/>
</dbReference>
<dbReference type="Proteomes" id="UP000249723">
    <property type="component" value="Unassembled WGS sequence"/>
</dbReference>
<dbReference type="GO" id="GO:0005743">
    <property type="term" value="C:mitochondrial inner membrane"/>
    <property type="evidence" value="ECO:0007669"/>
    <property type="project" value="TreeGrafter"/>
</dbReference>
<accession>A0A2X0KH53</accession>
<sequence length="241" mass="25581">MNRLASQIVRGPVASSWASARNVIAAPSTIARCSYCSPSTSTAGYISARSVTSTSSKKQSTATADQFVNIIQADAARALASIKSLTPSAGFTLTDGLVVPSPMLILDGVVFLWDVGPPNPQTMSWEGWNLDKLRAFEMVTPRPEILLVGTGKTGLLPPPAFKKYLNGLGIQVDVLDSVGVSFFALKVLSARDELTGGHILQRNACATYNLLSEEGRRVGAALYPLTELSARTGVVAKDVQR</sequence>
<dbReference type="AlphaFoldDB" id="A0A2X0KH53"/>
<gene>
    <name evidence="1" type="ORF">BZ3500_MVSOF-1268-A1-R1_CHR5-2G08067</name>
</gene>
<dbReference type="OrthoDB" id="20681at2759"/>
<evidence type="ECO:0000313" key="1">
    <source>
        <dbReference type="EMBL" id="SCZ92649.1"/>
    </source>
</evidence>
<dbReference type="GO" id="GO:0032981">
    <property type="term" value="P:mitochondrial respiratory chain complex I assembly"/>
    <property type="evidence" value="ECO:0007669"/>
    <property type="project" value="TreeGrafter"/>
</dbReference>
<dbReference type="PANTHER" id="PTHR21192:SF2">
    <property type="entry name" value="NADH DEHYDROGENASE [UBIQUINONE] 1 ALPHA SUBCOMPLEX ASSEMBLY FACTOR 3"/>
    <property type="match status" value="1"/>
</dbReference>
<dbReference type="InterPro" id="IPR036748">
    <property type="entry name" value="MTH938-like_sf"/>
</dbReference>
<dbReference type="Pfam" id="PF04430">
    <property type="entry name" value="DUF498"/>
    <property type="match status" value="1"/>
</dbReference>
<keyword evidence="2" id="KW-1185">Reference proteome</keyword>
<protein>
    <submittedName>
        <fullName evidence="1">BZ3500_MvSof-1268-A1-R1_Chr5-2g08067 protein</fullName>
    </submittedName>
</protein>
<dbReference type="PANTHER" id="PTHR21192">
    <property type="entry name" value="NUCLEAR PROTEIN E3-3"/>
    <property type="match status" value="1"/>
</dbReference>
<proteinExistence type="predicted"/>
<name>A0A2X0KH53_9BASI</name>
<organism evidence="1 2">
    <name type="scientific">Microbotryum saponariae</name>
    <dbReference type="NCBI Taxonomy" id="289078"/>
    <lineage>
        <taxon>Eukaryota</taxon>
        <taxon>Fungi</taxon>
        <taxon>Dikarya</taxon>
        <taxon>Basidiomycota</taxon>
        <taxon>Pucciniomycotina</taxon>
        <taxon>Microbotryomycetes</taxon>
        <taxon>Microbotryales</taxon>
        <taxon>Microbotryaceae</taxon>
        <taxon>Microbotryum</taxon>
    </lineage>
</organism>
<dbReference type="InterPro" id="IPR007523">
    <property type="entry name" value="NDUFAF3/AAMDC"/>
</dbReference>
<reference evidence="2" key="1">
    <citation type="submission" date="2016-10" db="EMBL/GenBank/DDBJ databases">
        <authorList>
            <person name="Jeantristanb JTB J.-T."/>
            <person name="Ricardo R."/>
        </authorList>
    </citation>
    <scope>NUCLEOTIDE SEQUENCE [LARGE SCALE GENOMIC DNA]</scope>
</reference>
<dbReference type="SUPFAM" id="SSF64076">
    <property type="entry name" value="MTH938-like"/>
    <property type="match status" value="2"/>
</dbReference>
<dbReference type="EMBL" id="FMWP01000018">
    <property type="protein sequence ID" value="SCZ92649.1"/>
    <property type="molecule type" value="Genomic_DNA"/>
</dbReference>
<dbReference type="STRING" id="289078.A0A2X0KH53"/>
<evidence type="ECO:0000313" key="2">
    <source>
        <dbReference type="Proteomes" id="UP000249723"/>
    </source>
</evidence>